<evidence type="ECO:0000256" key="2">
    <source>
        <dbReference type="ARBA" id="ARBA00022801"/>
    </source>
</evidence>
<keyword evidence="4" id="KW-1185">Reference proteome</keyword>
<sequence length="140" mass="16215">MDERRLPHAELVLRVPFHDVDAMGVVWHGNYYRYLEQARCELLRQIGYGYREMEASGYAWPVIDTRLKFIAPLRFDQLIRVCVSVTEYENRLRLDYQILDAESGVRASKGYTIQVAVAMPSGEMQWVSPQILLQHLGVAV</sequence>
<keyword evidence="2 3" id="KW-0378">Hydrolase</keyword>
<dbReference type="CDD" id="cd00586">
    <property type="entry name" value="4HBT"/>
    <property type="match status" value="1"/>
</dbReference>
<dbReference type="InterPro" id="IPR006684">
    <property type="entry name" value="YbgC/YbaW"/>
</dbReference>
<dbReference type="PANTHER" id="PTHR31793:SF27">
    <property type="entry name" value="NOVEL THIOESTERASE SUPERFAMILY DOMAIN AND SAPOSIN A-TYPE DOMAIN CONTAINING PROTEIN (0610012H03RIK)"/>
    <property type="match status" value="1"/>
</dbReference>
<proteinExistence type="inferred from homology"/>
<dbReference type="Proteomes" id="UP001595692">
    <property type="component" value="Unassembled WGS sequence"/>
</dbReference>
<name>A0ABV8CNK7_9GAMM</name>
<reference evidence="4" key="1">
    <citation type="journal article" date="2019" name="Int. J. Syst. Evol. Microbiol.">
        <title>The Global Catalogue of Microorganisms (GCM) 10K type strain sequencing project: providing services to taxonomists for standard genome sequencing and annotation.</title>
        <authorList>
            <consortium name="The Broad Institute Genomics Platform"/>
            <consortium name="The Broad Institute Genome Sequencing Center for Infectious Disease"/>
            <person name="Wu L."/>
            <person name="Ma J."/>
        </authorList>
    </citation>
    <scope>NUCLEOTIDE SEQUENCE [LARGE SCALE GENOMIC DNA]</scope>
    <source>
        <strain evidence="4">CCUG 54939</strain>
    </source>
</reference>
<dbReference type="EMBL" id="JBHSAF010000007">
    <property type="protein sequence ID" value="MFC3913558.1"/>
    <property type="molecule type" value="Genomic_DNA"/>
</dbReference>
<dbReference type="PANTHER" id="PTHR31793">
    <property type="entry name" value="4-HYDROXYBENZOYL-COA THIOESTERASE FAMILY MEMBER"/>
    <property type="match status" value="1"/>
</dbReference>
<dbReference type="RefSeq" id="WP_377151935.1">
    <property type="nucleotide sequence ID" value="NZ_JBHSAF010000007.1"/>
</dbReference>
<evidence type="ECO:0000313" key="3">
    <source>
        <dbReference type="EMBL" id="MFC3913558.1"/>
    </source>
</evidence>
<dbReference type="EC" id="3.1.2.-" evidence="3"/>
<dbReference type="Gene3D" id="3.10.129.10">
    <property type="entry name" value="Hotdog Thioesterase"/>
    <property type="match status" value="1"/>
</dbReference>
<organism evidence="3 4">
    <name type="scientific">Pseudaeromonas sharmana</name>
    <dbReference type="NCBI Taxonomy" id="328412"/>
    <lineage>
        <taxon>Bacteria</taxon>
        <taxon>Pseudomonadati</taxon>
        <taxon>Pseudomonadota</taxon>
        <taxon>Gammaproteobacteria</taxon>
        <taxon>Aeromonadales</taxon>
        <taxon>Aeromonadaceae</taxon>
        <taxon>Pseudaeromonas</taxon>
    </lineage>
</organism>
<dbReference type="PIRSF" id="PIRSF003230">
    <property type="entry name" value="YbgC"/>
    <property type="match status" value="1"/>
</dbReference>
<evidence type="ECO:0000313" key="4">
    <source>
        <dbReference type="Proteomes" id="UP001595692"/>
    </source>
</evidence>
<comment type="similarity">
    <text evidence="1">Belongs to the 4-hydroxybenzoyl-CoA thioesterase family.</text>
</comment>
<comment type="caution">
    <text evidence="3">The sequence shown here is derived from an EMBL/GenBank/DDBJ whole genome shotgun (WGS) entry which is preliminary data.</text>
</comment>
<protein>
    <submittedName>
        <fullName evidence="3">Acyl-CoA thioesterase</fullName>
        <ecNumber evidence="3">3.1.2.-</ecNumber>
    </submittedName>
</protein>
<dbReference type="InterPro" id="IPR029069">
    <property type="entry name" value="HotDog_dom_sf"/>
</dbReference>
<dbReference type="NCBIfam" id="TIGR00051">
    <property type="entry name" value="YbgC/FadM family acyl-CoA thioesterase"/>
    <property type="match status" value="1"/>
</dbReference>
<evidence type="ECO:0000256" key="1">
    <source>
        <dbReference type="ARBA" id="ARBA00005953"/>
    </source>
</evidence>
<dbReference type="Pfam" id="PF13279">
    <property type="entry name" value="4HBT_2"/>
    <property type="match status" value="1"/>
</dbReference>
<dbReference type="InterPro" id="IPR050563">
    <property type="entry name" value="4-hydroxybenzoyl-CoA_TE"/>
</dbReference>
<accession>A0ABV8CNK7</accession>
<gene>
    <name evidence="3" type="ORF">ACFOSS_08775</name>
</gene>
<dbReference type="SUPFAM" id="SSF54637">
    <property type="entry name" value="Thioesterase/thiol ester dehydrase-isomerase"/>
    <property type="match status" value="1"/>
</dbReference>
<dbReference type="GO" id="GO:0016787">
    <property type="term" value="F:hydrolase activity"/>
    <property type="evidence" value="ECO:0007669"/>
    <property type="project" value="UniProtKB-KW"/>
</dbReference>